<feature type="chain" id="PRO_5031080767" evidence="1">
    <location>
        <begin position="22"/>
        <end position="109"/>
    </location>
</feature>
<accession>A0A7X6B9M3</accession>
<keyword evidence="1" id="KW-0732">Signal</keyword>
<dbReference type="InterPro" id="IPR030972">
    <property type="entry name" value="UrcA_uranyl"/>
</dbReference>
<evidence type="ECO:0000256" key="1">
    <source>
        <dbReference type="SAM" id="SignalP"/>
    </source>
</evidence>
<evidence type="ECO:0000313" key="2">
    <source>
        <dbReference type="EMBL" id="NJB89957.1"/>
    </source>
</evidence>
<reference evidence="2 3" key="1">
    <citation type="submission" date="2020-03" db="EMBL/GenBank/DDBJ databases">
        <title>Genomic Encyclopedia of Type Strains, Phase IV (KMG-IV): sequencing the most valuable type-strain genomes for metagenomic binning, comparative biology and taxonomic classification.</title>
        <authorList>
            <person name="Goeker M."/>
        </authorList>
    </citation>
    <scope>NUCLEOTIDE SEQUENCE [LARGE SCALE GENOMIC DNA]</scope>
    <source>
        <strain evidence="2 3">DSM 25229</strain>
    </source>
</reference>
<dbReference type="EMBL" id="JAATIT010000002">
    <property type="protein sequence ID" value="NJB89957.1"/>
    <property type="molecule type" value="Genomic_DNA"/>
</dbReference>
<protein>
    <submittedName>
        <fullName evidence="2">UrcA family protein</fullName>
    </submittedName>
</protein>
<dbReference type="RefSeq" id="WP_167921403.1">
    <property type="nucleotide sequence ID" value="NZ_JAATIT010000002.1"/>
</dbReference>
<sequence length="109" mass="11558">MMTRTLILALSLAASAIPAAAAESENATAEIRIDDLDLTRATDRERLDTRLKSAARSVCRTNLRRAGEGSRQAACLTAALAQAEPQAARAIAAAQDGSRLALLMIRTPR</sequence>
<dbReference type="Proteomes" id="UP000535078">
    <property type="component" value="Unassembled WGS sequence"/>
</dbReference>
<feature type="signal peptide" evidence="1">
    <location>
        <begin position="1"/>
        <end position="21"/>
    </location>
</feature>
<dbReference type="AlphaFoldDB" id="A0A7X6B9M3"/>
<dbReference type="NCBIfam" id="TIGR04433">
    <property type="entry name" value="UrcA_uranyl"/>
    <property type="match status" value="1"/>
</dbReference>
<comment type="caution">
    <text evidence="2">The sequence shown here is derived from an EMBL/GenBank/DDBJ whole genome shotgun (WGS) entry which is preliminary data.</text>
</comment>
<gene>
    <name evidence="2" type="ORF">GGR90_002132</name>
</gene>
<evidence type="ECO:0000313" key="3">
    <source>
        <dbReference type="Proteomes" id="UP000535078"/>
    </source>
</evidence>
<name>A0A7X6B9M3_9SPHN</name>
<keyword evidence="3" id="KW-1185">Reference proteome</keyword>
<proteinExistence type="predicted"/>
<organism evidence="2 3">
    <name type="scientific">Sphingopyxis italica</name>
    <dbReference type="NCBI Taxonomy" id="1129133"/>
    <lineage>
        <taxon>Bacteria</taxon>
        <taxon>Pseudomonadati</taxon>
        <taxon>Pseudomonadota</taxon>
        <taxon>Alphaproteobacteria</taxon>
        <taxon>Sphingomonadales</taxon>
        <taxon>Sphingomonadaceae</taxon>
        <taxon>Sphingopyxis</taxon>
    </lineage>
</organism>